<evidence type="ECO:0000313" key="3">
    <source>
        <dbReference type="Proteomes" id="UP000321577"/>
    </source>
</evidence>
<comment type="caution">
    <text evidence="2">The sequence shown here is derived from an EMBL/GenBank/DDBJ whole genome shotgun (WGS) entry which is preliminary data.</text>
</comment>
<feature type="transmembrane region" description="Helical" evidence="1">
    <location>
        <begin position="36"/>
        <end position="64"/>
    </location>
</feature>
<evidence type="ECO:0008006" key="4">
    <source>
        <dbReference type="Google" id="ProtNLM"/>
    </source>
</evidence>
<dbReference type="InterPro" id="IPR009937">
    <property type="entry name" value="Phage_holin_3_6"/>
</dbReference>
<keyword evidence="3" id="KW-1185">Reference proteome</keyword>
<keyword evidence="1" id="KW-1133">Transmembrane helix</keyword>
<evidence type="ECO:0000313" key="2">
    <source>
        <dbReference type="EMBL" id="GEP40931.1"/>
    </source>
</evidence>
<dbReference type="RefSeq" id="WP_170266510.1">
    <property type="nucleotide sequence ID" value="NZ_BKAG01000001.1"/>
</dbReference>
<keyword evidence="1" id="KW-0812">Transmembrane</keyword>
<keyword evidence="1" id="KW-0472">Membrane</keyword>
<dbReference type="Pfam" id="PF07332">
    <property type="entry name" value="Phage_holin_3_6"/>
    <property type="match status" value="1"/>
</dbReference>
<feature type="transmembrane region" description="Helical" evidence="1">
    <location>
        <begin position="76"/>
        <end position="95"/>
    </location>
</feature>
<protein>
    <recommendedName>
        <fullName evidence="4">Phage holin family protein</fullName>
    </recommendedName>
</protein>
<reference evidence="2 3" key="1">
    <citation type="submission" date="2019-07" db="EMBL/GenBank/DDBJ databases">
        <title>Whole genome shotgun sequence of Brevifollis gellanilyticus NBRC 108608.</title>
        <authorList>
            <person name="Hosoyama A."/>
            <person name="Uohara A."/>
            <person name="Ohji S."/>
            <person name="Ichikawa N."/>
        </authorList>
    </citation>
    <scope>NUCLEOTIDE SEQUENCE [LARGE SCALE GENOMIC DNA]</scope>
    <source>
        <strain evidence="2 3">NBRC 108608</strain>
    </source>
</reference>
<proteinExistence type="predicted"/>
<dbReference type="Proteomes" id="UP000321577">
    <property type="component" value="Unassembled WGS sequence"/>
</dbReference>
<sequence length="129" mass="14818">MLYHLWGWFEAVLHYLQLRTELALAEAKETGSHYGLIAGLFVAALVVLLFAYVFLILTVVFALAEWMDGEHVWIKIMGGATTLHILLAIALALWAKSRLKEGVFEKTRQEFKKDKLWSKTHHQPEARKI</sequence>
<evidence type="ECO:0000256" key="1">
    <source>
        <dbReference type="SAM" id="Phobius"/>
    </source>
</evidence>
<organism evidence="2 3">
    <name type="scientific">Brevifollis gellanilyticus</name>
    <dbReference type="NCBI Taxonomy" id="748831"/>
    <lineage>
        <taxon>Bacteria</taxon>
        <taxon>Pseudomonadati</taxon>
        <taxon>Verrucomicrobiota</taxon>
        <taxon>Verrucomicrobiia</taxon>
        <taxon>Verrucomicrobiales</taxon>
        <taxon>Verrucomicrobiaceae</taxon>
    </lineage>
</organism>
<dbReference type="EMBL" id="BKAG01000001">
    <property type="protein sequence ID" value="GEP40931.1"/>
    <property type="molecule type" value="Genomic_DNA"/>
</dbReference>
<name>A0A512M3N2_9BACT</name>
<accession>A0A512M3N2</accession>
<dbReference type="AlphaFoldDB" id="A0A512M3N2"/>
<gene>
    <name evidence="2" type="ORF">BGE01nite_02220</name>
</gene>